<organism evidence="1 2">
    <name type="scientific">Sulfitobacter dubius</name>
    <dbReference type="NCBI Taxonomy" id="218673"/>
    <lineage>
        <taxon>Bacteria</taxon>
        <taxon>Pseudomonadati</taxon>
        <taxon>Pseudomonadota</taxon>
        <taxon>Alphaproteobacteria</taxon>
        <taxon>Rhodobacterales</taxon>
        <taxon>Roseobacteraceae</taxon>
        <taxon>Sulfitobacter</taxon>
    </lineage>
</organism>
<evidence type="ECO:0008006" key="3">
    <source>
        <dbReference type="Google" id="ProtNLM"/>
    </source>
</evidence>
<evidence type="ECO:0000313" key="1">
    <source>
        <dbReference type="EMBL" id="UOA15589.1"/>
    </source>
</evidence>
<keyword evidence="2" id="KW-1185">Reference proteome</keyword>
<evidence type="ECO:0000313" key="2">
    <source>
        <dbReference type="Proteomes" id="UP000831019"/>
    </source>
</evidence>
<protein>
    <recommendedName>
        <fullName evidence="3">Ribbon-helix-helix domain-containing protein</fullName>
    </recommendedName>
</protein>
<reference evidence="2" key="1">
    <citation type="journal article" date="2022" name="Microorganisms">
        <title>Beyond the ABCs#Discovery of Three New Plasmid Types in Rhodobacterales (RepQ, RepY, RepW).</title>
        <authorList>
            <person name="Freese H.M."/>
            <person name="Ringel V."/>
            <person name="Overmann J."/>
            <person name="Petersen J."/>
        </authorList>
    </citation>
    <scope>NUCLEOTIDE SEQUENCE [LARGE SCALE GENOMIC DNA]</scope>
    <source>
        <strain evidence="2">DSM 109990</strain>
    </source>
</reference>
<name>A0ABY3ZLN5_9RHOB</name>
<dbReference type="Proteomes" id="UP000831019">
    <property type="component" value="Chromosome"/>
</dbReference>
<accession>A0ABY3ZLN5</accession>
<proteinExistence type="predicted"/>
<gene>
    <name evidence="1" type="ORF">DSM109990_02432</name>
</gene>
<sequence>MERRLHPDSHELHDWPIYGPKDPEIANLVDALAYDHGLRVGEIEEVILRALRDRVSAEEARSGHSST</sequence>
<dbReference type="EMBL" id="CP085144">
    <property type="protein sequence ID" value="UOA15589.1"/>
    <property type="molecule type" value="Genomic_DNA"/>
</dbReference>